<sequence>MLSYKTAQHIKELKDPKISAPRLGPFIFFLQKIITIHQRHLAATIRTFLKSHPLEEWLNHYRSLRPFLTINIDFIVPVQNSDTESSRLKPQ</sequence>
<proteinExistence type="predicted"/>
<dbReference type="EMBL" id="JAOYFB010000036">
    <property type="protein sequence ID" value="KAK4019639.1"/>
    <property type="molecule type" value="Genomic_DNA"/>
</dbReference>
<name>A0ABR0A3B2_9CRUS</name>
<evidence type="ECO:0000313" key="2">
    <source>
        <dbReference type="Proteomes" id="UP001234178"/>
    </source>
</evidence>
<accession>A0ABR0A3B2</accession>
<protein>
    <submittedName>
        <fullName evidence="1">Uncharacterized protein</fullName>
    </submittedName>
</protein>
<reference evidence="1 2" key="1">
    <citation type="journal article" date="2023" name="Nucleic Acids Res.">
        <title>The hologenome of Daphnia magna reveals possible DNA methylation and microbiome-mediated evolution of the host genome.</title>
        <authorList>
            <person name="Chaturvedi A."/>
            <person name="Li X."/>
            <person name="Dhandapani V."/>
            <person name="Marshall H."/>
            <person name="Kissane S."/>
            <person name="Cuenca-Cambronero M."/>
            <person name="Asole G."/>
            <person name="Calvet F."/>
            <person name="Ruiz-Romero M."/>
            <person name="Marangio P."/>
            <person name="Guigo R."/>
            <person name="Rago D."/>
            <person name="Mirbahai L."/>
            <person name="Eastwood N."/>
            <person name="Colbourne J.K."/>
            <person name="Zhou J."/>
            <person name="Mallon E."/>
            <person name="Orsini L."/>
        </authorList>
    </citation>
    <scope>NUCLEOTIDE SEQUENCE [LARGE SCALE GENOMIC DNA]</scope>
    <source>
        <strain evidence="1">LRV0_1</strain>
    </source>
</reference>
<gene>
    <name evidence="1" type="ORF">OUZ56_001653</name>
</gene>
<evidence type="ECO:0000313" key="1">
    <source>
        <dbReference type="EMBL" id="KAK4019639.1"/>
    </source>
</evidence>
<organism evidence="1 2">
    <name type="scientific">Daphnia magna</name>
    <dbReference type="NCBI Taxonomy" id="35525"/>
    <lineage>
        <taxon>Eukaryota</taxon>
        <taxon>Metazoa</taxon>
        <taxon>Ecdysozoa</taxon>
        <taxon>Arthropoda</taxon>
        <taxon>Crustacea</taxon>
        <taxon>Branchiopoda</taxon>
        <taxon>Diplostraca</taxon>
        <taxon>Cladocera</taxon>
        <taxon>Anomopoda</taxon>
        <taxon>Daphniidae</taxon>
        <taxon>Daphnia</taxon>
    </lineage>
</organism>
<dbReference type="Proteomes" id="UP001234178">
    <property type="component" value="Unassembled WGS sequence"/>
</dbReference>
<comment type="caution">
    <text evidence="1">The sequence shown here is derived from an EMBL/GenBank/DDBJ whole genome shotgun (WGS) entry which is preliminary data.</text>
</comment>
<keyword evidence="2" id="KW-1185">Reference proteome</keyword>